<dbReference type="NCBIfam" id="TIGR00095">
    <property type="entry name" value="16S rRNA (guanine(966)-N(2))-methyltransferase RsmD"/>
    <property type="match status" value="1"/>
</dbReference>
<protein>
    <submittedName>
        <fullName evidence="3">16S rRNA (Guanine966-N2)-methyltransferase</fullName>
    </submittedName>
</protein>
<dbReference type="CDD" id="cd02440">
    <property type="entry name" value="AdoMet_MTases"/>
    <property type="match status" value="1"/>
</dbReference>
<gene>
    <name evidence="3" type="ORF">SAMN05660653_01913</name>
</gene>
<dbReference type="GO" id="GO:0003676">
    <property type="term" value="F:nucleic acid binding"/>
    <property type="evidence" value="ECO:0007669"/>
    <property type="project" value="InterPro"/>
</dbReference>
<dbReference type="SUPFAM" id="SSF53335">
    <property type="entry name" value="S-adenosyl-L-methionine-dependent methyltransferases"/>
    <property type="match status" value="1"/>
</dbReference>
<dbReference type="PIRSF" id="PIRSF004553">
    <property type="entry name" value="CHP00095"/>
    <property type="match status" value="1"/>
</dbReference>
<dbReference type="STRING" id="617002.SAMN05660653_01913"/>
<evidence type="ECO:0000256" key="1">
    <source>
        <dbReference type="ARBA" id="ARBA00022603"/>
    </source>
</evidence>
<dbReference type="EMBL" id="FMXO01000010">
    <property type="protein sequence ID" value="SDB40081.1"/>
    <property type="molecule type" value="Genomic_DNA"/>
</dbReference>
<dbReference type="OrthoDB" id="9803017at2"/>
<keyword evidence="2 3" id="KW-0808">Transferase</keyword>
<dbReference type="Gene3D" id="3.40.50.150">
    <property type="entry name" value="Vaccinia Virus protein VP39"/>
    <property type="match status" value="1"/>
</dbReference>
<dbReference type="RefSeq" id="WP_092120631.1">
    <property type="nucleotide sequence ID" value="NZ_FMXO01000010.1"/>
</dbReference>
<dbReference type="PROSITE" id="PS00092">
    <property type="entry name" value="N6_MTASE"/>
    <property type="match status" value="1"/>
</dbReference>
<keyword evidence="1 3" id="KW-0489">Methyltransferase</keyword>
<evidence type="ECO:0000256" key="2">
    <source>
        <dbReference type="ARBA" id="ARBA00022679"/>
    </source>
</evidence>
<dbReference type="InterPro" id="IPR002052">
    <property type="entry name" value="DNA_methylase_N6_adenine_CS"/>
</dbReference>
<name>A0A1G6D4R6_9BACT</name>
<dbReference type="Pfam" id="PF03602">
    <property type="entry name" value="Cons_hypoth95"/>
    <property type="match status" value="2"/>
</dbReference>
<evidence type="ECO:0000313" key="3">
    <source>
        <dbReference type="EMBL" id="SDB40081.1"/>
    </source>
</evidence>
<dbReference type="Proteomes" id="UP000198771">
    <property type="component" value="Unassembled WGS sequence"/>
</dbReference>
<dbReference type="GO" id="GO:0008168">
    <property type="term" value="F:methyltransferase activity"/>
    <property type="evidence" value="ECO:0007669"/>
    <property type="project" value="UniProtKB-KW"/>
</dbReference>
<accession>A0A1G6D4R6</accession>
<dbReference type="GO" id="GO:0031167">
    <property type="term" value="P:rRNA methylation"/>
    <property type="evidence" value="ECO:0007669"/>
    <property type="project" value="InterPro"/>
</dbReference>
<dbReference type="PANTHER" id="PTHR43542:SF1">
    <property type="entry name" value="METHYLTRANSFERASE"/>
    <property type="match status" value="1"/>
</dbReference>
<reference evidence="3 4" key="1">
    <citation type="submission" date="2016-10" db="EMBL/GenBank/DDBJ databases">
        <authorList>
            <person name="de Groot N.N."/>
        </authorList>
    </citation>
    <scope>NUCLEOTIDE SEQUENCE [LARGE SCALE GENOMIC DNA]</scope>
    <source>
        <strain evidence="3 4">ASO4-2</strain>
    </source>
</reference>
<keyword evidence="4" id="KW-1185">Reference proteome</keyword>
<dbReference type="PANTHER" id="PTHR43542">
    <property type="entry name" value="METHYLTRANSFERASE"/>
    <property type="match status" value="1"/>
</dbReference>
<dbReference type="AlphaFoldDB" id="A0A1G6D4R6"/>
<sequence length="222" mass="24479">MRIIAGHWKGRRIKTTEGEGYRPAMGKVREAVFSMLSSRGVQWEEARVLDVFAGSGSLGWEALSRGAREVCFIESDPKALRLLREQVSSFSRPGQLVRVLPGDALRILAASPKSSGKRVFRLSVDDPTCEAPPNQGYNVLFLDPPYGRGLLGRALALAHAHGWIAPKALVCVEVEADADVTEMELPGYELETDRLYGQTRIILWKKITARNESPSIPEPSIP</sequence>
<evidence type="ECO:0000313" key="4">
    <source>
        <dbReference type="Proteomes" id="UP000198771"/>
    </source>
</evidence>
<dbReference type="InterPro" id="IPR004398">
    <property type="entry name" value="RNA_MeTrfase_RsmD"/>
</dbReference>
<proteinExistence type="predicted"/>
<dbReference type="InterPro" id="IPR029063">
    <property type="entry name" value="SAM-dependent_MTases_sf"/>
</dbReference>
<organism evidence="3 4">
    <name type="scientific">Desulfonatronum thiosulfatophilum</name>
    <dbReference type="NCBI Taxonomy" id="617002"/>
    <lineage>
        <taxon>Bacteria</taxon>
        <taxon>Pseudomonadati</taxon>
        <taxon>Thermodesulfobacteriota</taxon>
        <taxon>Desulfovibrionia</taxon>
        <taxon>Desulfovibrionales</taxon>
        <taxon>Desulfonatronaceae</taxon>
        <taxon>Desulfonatronum</taxon>
    </lineage>
</organism>